<keyword evidence="2" id="KW-0732">Signal</keyword>
<dbReference type="AlphaFoldDB" id="A0A914XY75"/>
<feature type="domain" description="Chitin synthase chs-1/2 N-terminal putative transporter" evidence="3">
    <location>
        <begin position="1"/>
        <end position="122"/>
    </location>
</feature>
<keyword evidence="1" id="KW-0812">Transmembrane</keyword>
<name>A0A914XY75_9BILA</name>
<evidence type="ECO:0000259" key="3">
    <source>
        <dbReference type="Pfam" id="PF23000"/>
    </source>
</evidence>
<evidence type="ECO:0000313" key="4">
    <source>
        <dbReference type="Proteomes" id="UP000887577"/>
    </source>
</evidence>
<dbReference type="Pfam" id="PF23000">
    <property type="entry name" value="ChitinSynthase_IV_N"/>
    <property type="match status" value="1"/>
</dbReference>
<keyword evidence="1" id="KW-0472">Membrane</keyword>
<feature type="chain" id="PRO_5037754865" description="Chitin synthase chs-1/2 N-terminal putative transporter domain-containing protein" evidence="2">
    <location>
        <begin position="17"/>
        <end position="129"/>
    </location>
</feature>
<keyword evidence="4" id="KW-1185">Reference proteome</keyword>
<keyword evidence="1" id="KW-1133">Transmembrane helix</keyword>
<evidence type="ECO:0000256" key="1">
    <source>
        <dbReference type="SAM" id="Phobius"/>
    </source>
</evidence>
<feature type="signal peptide" evidence="2">
    <location>
        <begin position="1"/>
        <end position="16"/>
    </location>
</feature>
<evidence type="ECO:0000256" key="2">
    <source>
        <dbReference type="SAM" id="SignalP"/>
    </source>
</evidence>
<dbReference type="WBParaSite" id="PSU_v2.g12902.t1">
    <property type="protein sequence ID" value="PSU_v2.g12902.t1"/>
    <property type="gene ID" value="PSU_v2.g12902"/>
</dbReference>
<feature type="transmembrane region" description="Helical" evidence="1">
    <location>
        <begin position="68"/>
        <end position="87"/>
    </location>
</feature>
<dbReference type="InterPro" id="IPR055120">
    <property type="entry name" value="Chs-1/2_IV_N"/>
</dbReference>
<reference evidence="5" key="1">
    <citation type="submission" date="2022-11" db="UniProtKB">
        <authorList>
            <consortium name="WormBaseParasite"/>
        </authorList>
    </citation>
    <scope>IDENTIFICATION</scope>
</reference>
<evidence type="ECO:0000313" key="5">
    <source>
        <dbReference type="WBParaSite" id="PSU_v2.g12902.t1"/>
    </source>
</evidence>
<accession>A0A914XY75</accession>
<protein>
    <recommendedName>
        <fullName evidence="3">Chitin synthase chs-1/2 N-terminal putative transporter domain-containing protein</fullName>
    </recommendedName>
</protein>
<dbReference type="Proteomes" id="UP000887577">
    <property type="component" value="Unplaced"/>
</dbReference>
<sequence>MISICLGAAFLWGILGFNDNNKALPFAMVLYGIGNWETWIAKNHSEGCLKELFRLKYGLRKLNWTSRIVISLLRILTVIGCASYVVISKKLGAPHFLRFTNISHLSSETFYLQLLAISFGVTIIYRKGK</sequence>
<feature type="transmembrane region" description="Helical" evidence="1">
    <location>
        <begin position="108"/>
        <end position="125"/>
    </location>
</feature>
<organism evidence="4 5">
    <name type="scientific">Panagrolaimus superbus</name>
    <dbReference type="NCBI Taxonomy" id="310955"/>
    <lineage>
        <taxon>Eukaryota</taxon>
        <taxon>Metazoa</taxon>
        <taxon>Ecdysozoa</taxon>
        <taxon>Nematoda</taxon>
        <taxon>Chromadorea</taxon>
        <taxon>Rhabditida</taxon>
        <taxon>Tylenchina</taxon>
        <taxon>Panagrolaimomorpha</taxon>
        <taxon>Panagrolaimoidea</taxon>
        <taxon>Panagrolaimidae</taxon>
        <taxon>Panagrolaimus</taxon>
    </lineage>
</organism>
<proteinExistence type="predicted"/>